<keyword evidence="3 8" id="KW-0812">Transmembrane</keyword>
<comment type="subcellular location">
    <subcellularLocation>
        <location evidence="1">Membrane</location>
        <topology evidence="1">Multi-pass membrane protein</topology>
    </subcellularLocation>
</comment>
<feature type="compositionally biased region" description="Basic and acidic residues" evidence="7">
    <location>
        <begin position="863"/>
        <end position="888"/>
    </location>
</feature>
<name>A0A9P0PUG6_ACAOB</name>
<feature type="transmembrane region" description="Helical" evidence="8">
    <location>
        <begin position="35"/>
        <end position="58"/>
    </location>
</feature>
<gene>
    <name evidence="10" type="ORF">ACAOBT_LOCUS24958</name>
</gene>
<evidence type="ECO:0000256" key="5">
    <source>
        <dbReference type="ARBA" id="ARBA00023136"/>
    </source>
</evidence>
<feature type="region of interest" description="Disordered" evidence="7">
    <location>
        <begin position="826"/>
        <end position="848"/>
    </location>
</feature>
<comment type="similarity">
    <text evidence="2">Belongs to the TMC family.</text>
</comment>
<evidence type="ECO:0000313" key="11">
    <source>
        <dbReference type="Proteomes" id="UP001152888"/>
    </source>
</evidence>
<keyword evidence="11" id="KW-1185">Reference proteome</keyword>
<dbReference type="GO" id="GO:0005886">
    <property type="term" value="C:plasma membrane"/>
    <property type="evidence" value="ECO:0007669"/>
    <property type="project" value="InterPro"/>
</dbReference>
<reference evidence="10" key="1">
    <citation type="submission" date="2022-03" db="EMBL/GenBank/DDBJ databases">
        <authorList>
            <person name="Sayadi A."/>
        </authorList>
    </citation>
    <scope>NUCLEOTIDE SEQUENCE</scope>
</reference>
<feature type="transmembrane region" description="Helical" evidence="8">
    <location>
        <begin position="775"/>
        <end position="797"/>
    </location>
</feature>
<feature type="coiled-coil region" evidence="6">
    <location>
        <begin position="796"/>
        <end position="823"/>
    </location>
</feature>
<organism evidence="10 11">
    <name type="scientific">Acanthoscelides obtectus</name>
    <name type="common">Bean weevil</name>
    <name type="synonym">Bruchus obtectus</name>
    <dbReference type="NCBI Taxonomy" id="200917"/>
    <lineage>
        <taxon>Eukaryota</taxon>
        <taxon>Metazoa</taxon>
        <taxon>Ecdysozoa</taxon>
        <taxon>Arthropoda</taxon>
        <taxon>Hexapoda</taxon>
        <taxon>Insecta</taxon>
        <taxon>Pterygota</taxon>
        <taxon>Neoptera</taxon>
        <taxon>Endopterygota</taxon>
        <taxon>Coleoptera</taxon>
        <taxon>Polyphaga</taxon>
        <taxon>Cucujiformia</taxon>
        <taxon>Chrysomeloidea</taxon>
        <taxon>Chrysomelidae</taxon>
        <taxon>Bruchinae</taxon>
        <taxon>Bruchini</taxon>
        <taxon>Acanthoscelides</taxon>
    </lineage>
</organism>
<feature type="region of interest" description="Disordered" evidence="7">
    <location>
        <begin position="860"/>
        <end position="888"/>
    </location>
</feature>
<evidence type="ECO:0000256" key="1">
    <source>
        <dbReference type="ARBA" id="ARBA00004141"/>
    </source>
</evidence>
<dbReference type="AlphaFoldDB" id="A0A9P0PUG6"/>
<protein>
    <recommendedName>
        <fullName evidence="9">TMC domain-containing protein</fullName>
    </recommendedName>
</protein>
<keyword evidence="6" id="KW-0175">Coiled coil</keyword>
<feature type="transmembrane region" description="Helical" evidence="8">
    <location>
        <begin position="666"/>
        <end position="687"/>
    </location>
</feature>
<evidence type="ECO:0000313" key="10">
    <source>
        <dbReference type="EMBL" id="CAH1999422.1"/>
    </source>
</evidence>
<feature type="transmembrane region" description="Helical" evidence="8">
    <location>
        <begin position="715"/>
        <end position="738"/>
    </location>
</feature>
<proteinExistence type="inferred from homology"/>
<evidence type="ECO:0000256" key="2">
    <source>
        <dbReference type="ARBA" id="ARBA00006510"/>
    </source>
</evidence>
<feature type="transmembrane region" description="Helical" evidence="8">
    <location>
        <begin position="248"/>
        <end position="267"/>
    </location>
</feature>
<dbReference type="PANTHER" id="PTHR23302">
    <property type="entry name" value="TRANSMEMBRANE CHANNEL-RELATED"/>
    <property type="match status" value="1"/>
</dbReference>
<feature type="transmembrane region" description="Helical" evidence="8">
    <location>
        <begin position="203"/>
        <end position="228"/>
    </location>
</feature>
<evidence type="ECO:0000256" key="7">
    <source>
        <dbReference type="SAM" id="MobiDB-lite"/>
    </source>
</evidence>
<evidence type="ECO:0000256" key="6">
    <source>
        <dbReference type="SAM" id="Coils"/>
    </source>
</evidence>
<dbReference type="OrthoDB" id="5831905at2759"/>
<keyword evidence="5 8" id="KW-0472">Membrane</keyword>
<accession>A0A9P0PUG6</accession>
<dbReference type="InterPro" id="IPR012496">
    <property type="entry name" value="TMC_dom"/>
</dbReference>
<evidence type="ECO:0000256" key="8">
    <source>
        <dbReference type="SAM" id="Phobius"/>
    </source>
</evidence>
<dbReference type="PANTHER" id="PTHR23302:SF40">
    <property type="entry name" value="TRANSMEMBRANE CHANNEL-LIKE PROTEIN"/>
    <property type="match status" value="1"/>
</dbReference>
<dbReference type="InterPro" id="IPR038900">
    <property type="entry name" value="TMC"/>
</dbReference>
<keyword evidence="4 8" id="KW-1133">Transmembrane helix</keyword>
<feature type="transmembrane region" description="Helical" evidence="8">
    <location>
        <begin position="279"/>
        <end position="299"/>
    </location>
</feature>
<evidence type="ECO:0000256" key="3">
    <source>
        <dbReference type="ARBA" id="ARBA00022692"/>
    </source>
</evidence>
<evidence type="ECO:0000256" key="4">
    <source>
        <dbReference type="ARBA" id="ARBA00022989"/>
    </source>
</evidence>
<dbReference type="Pfam" id="PF07810">
    <property type="entry name" value="TMC"/>
    <property type="match status" value="1"/>
</dbReference>
<feature type="domain" description="TMC" evidence="9">
    <location>
        <begin position="595"/>
        <end position="710"/>
    </location>
</feature>
<comment type="caution">
    <text evidence="10">The sequence shown here is derived from an EMBL/GenBank/DDBJ whole genome shotgun (WGS) entry which is preliminary data.</text>
</comment>
<feature type="transmembrane region" description="Helical" evidence="8">
    <location>
        <begin position="113"/>
        <end position="133"/>
    </location>
</feature>
<dbReference type="GO" id="GO:0008381">
    <property type="term" value="F:mechanosensitive monoatomic ion channel activity"/>
    <property type="evidence" value="ECO:0007669"/>
    <property type="project" value="TreeGrafter"/>
</dbReference>
<dbReference type="Proteomes" id="UP001152888">
    <property type="component" value="Unassembled WGS sequence"/>
</dbReference>
<dbReference type="EMBL" id="CAKOFQ010007365">
    <property type="protein sequence ID" value="CAH1999422.1"/>
    <property type="molecule type" value="Genomic_DNA"/>
</dbReference>
<sequence>MANLSMWFIPWEVKIKEIESHFGSVVASYFIFLRWLFWVNIVISVVLISFVVIPEMLVADPKAAGSRKFILKEERYNATNFMTLWEFEGVLKYSPLFYGWYTNSDPNAGGYRLPFAYFVTGLMVYAYSFWATLRKMAENSRMSKLSEKDDEYVFSWKLFTAWDYMIGNAETAHNRVASIIMGFKEALLEEAEKKRDKRNWKVICFRVLVNTVVIGLLSFSVFAVVMVVKRSTEPEANSTFWRKNEITIIMSLITLVFPMLFEVLGFVEQYHPRKQLRLQLARIMVLNLLNLYSLIFALIDKISDMAEELEEFKNITMEMKAARAANKLSSIQTSTLHTTTAIISTSTSTTPSYSPVTECYLVCNDSDTQFMHGDNLVYDLANNISHGVLSTFLDLVTEINVQNVTDYLNSTVNSISTSFDNATEEYFPSDVFFSLKEFFLDYLTNILDQFNIENNTITTNVYENNTTNFTDYSFNATDSLLNATDYELFKTTMLPVLLNFTNLTDISDDRFDIDATLSTIFENVTNAVSNVSDLTTLSPRCKEICNAVSAENDTTFFGSYNDGTDLNLTYEVTTTTAIVETSLNYSMRARLRSLCWETMFGQELIKLTVMDLIMTIFPTLAIDFFRGLFVRFMNRCWCWDLEKKFPQYGDFKVAENILSLVNNQGMVWMGMFFSPGLVLLNVIKLYIMMYFRTWAVLTCNAPPEVIFRASRSNNFYYALLLMMLFLCVLPVGYAIVWIKPSWHCGPFSQYERIFHIFTKTIRNTVPVSLQKVLDYIASPGIVIPLLVLLILIIYYLVSLTNALRNANEELKIQLRKERTEERRKMFQIADRRRKGGSGESTDLPNAPFNKWKKLLNNLPNARSFDETPKQDTDEVTPPKEEKPESRNKEYFKVPMRFLLKAHQESSRKIFNI</sequence>
<evidence type="ECO:0000259" key="9">
    <source>
        <dbReference type="Pfam" id="PF07810"/>
    </source>
</evidence>